<gene>
    <name evidence="1" type="ORF">N47_E45820</name>
</gene>
<evidence type="ECO:0008006" key="2">
    <source>
        <dbReference type="Google" id="ProtNLM"/>
    </source>
</evidence>
<name>E1YLT7_9BACT</name>
<dbReference type="InterPro" id="IPR051404">
    <property type="entry name" value="TA_system_antitoxin"/>
</dbReference>
<sequence>MQKQLTAIIEREGDSYVSLCPEFDIASQGDTIEEARKNLREALELFFETASPSEIRTRFHEEVYVTQVEVAIG</sequence>
<dbReference type="PANTHER" id="PTHR34504">
    <property type="entry name" value="ANTITOXIN HICB"/>
    <property type="match status" value="1"/>
</dbReference>
<dbReference type="AlphaFoldDB" id="E1YLT7"/>
<dbReference type="InterPro" id="IPR035069">
    <property type="entry name" value="TTHA1013/TTHA0281-like"/>
</dbReference>
<accession>E1YLT7</accession>
<dbReference type="Gene3D" id="3.30.160.250">
    <property type="match status" value="1"/>
</dbReference>
<evidence type="ECO:0000313" key="1">
    <source>
        <dbReference type="EMBL" id="CBX31070.1"/>
    </source>
</evidence>
<reference evidence="1" key="1">
    <citation type="journal article" date="2011" name="Environ. Microbiol.">
        <title>Genomic insights into the metabolic potential of the polycyclic aromatic hydrocarbon degrading sulfate-reducing Deltaproteobacterium N47.</title>
        <authorList>
            <person name="Bergmann F."/>
            <person name="Selesi D."/>
            <person name="Weinmaier T."/>
            <person name="Tischler P."/>
            <person name="Rattei T."/>
            <person name="Meckenstock R.U."/>
        </authorList>
    </citation>
    <scope>NUCLEOTIDE SEQUENCE</scope>
</reference>
<dbReference type="SUPFAM" id="SSF143100">
    <property type="entry name" value="TTHA1013/TTHA0281-like"/>
    <property type="match status" value="1"/>
</dbReference>
<dbReference type="EMBL" id="FR695877">
    <property type="protein sequence ID" value="CBX31070.1"/>
    <property type="molecule type" value="Genomic_DNA"/>
</dbReference>
<protein>
    <recommendedName>
        <fullName evidence="2">HicB-like antitoxin of toxin-antitoxin system domain-containing protein</fullName>
    </recommendedName>
</protein>
<dbReference type="PANTHER" id="PTHR34504:SF4">
    <property type="entry name" value="ANTITOXIN HICB"/>
    <property type="match status" value="1"/>
</dbReference>
<organism evidence="1">
    <name type="scientific">uncultured Desulfobacterium sp</name>
    <dbReference type="NCBI Taxonomy" id="201089"/>
    <lineage>
        <taxon>Bacteria</taxon>
        <taxon>Pseudomonadati</taxon>
        <taxon>Thermodesulfobacteriota</taxon>
        <taxon>Desulfobacteria</taxon>
        <taxon>Desulfobacterales</taxon>
        <taxon>Desulfobacteriaceae</taxon>
        <taxon>Desulfobacterium</taxon>
        <taxon>environmental samples</taxon>
    </lineage>
</organism>
<proteinExistence type="predicted"/>